<keyword evidence="1" id="KW-0812">Transmembrane</keyword>
<evidence type="ECO:0000256" key="1">
    <source>
        <dbReference type="SAM" id="Phobius"/>
    </source>
</evidence>
<proteinExistence type="predicted"/>
<dbReference type="SUPFAM" id="SSF52317">
    <property type="entry name" value="Class I glutamine amidotransferase-like"/>
    <property type="match status" value="1"/>
</dbReference>
<evidence type="ECO:0000256" key="2">
    <source>
        <dbReference type="SAM" id="SignalP"/>
    </source>
</evidence>
<evidence type="ECO:0008006" key="5">
    <source>
        <dbReference type="Google" id="ProtNLM"/>
    </source>
</evidence>
<feature type="transmembrane region" description="Helical" evidence="1">
    <location>
        <begin position="374"/>
        <end position="397"/>
    </location>
</feature>
<keyword evidence="2" id="KW-0732">Signal</keyword>
<dbReference type="InterPro" id="IPR029062">
    <property type="entry name" value="Class_I_gatase-like"/>
</dbReference>
<keyword evidence="1" id="KW-1133">Transmembrane helix</keyword>
<dbReference type="RefSeq" id="WP_120106536.1">
    <property type="nucleotide sequence ID" value="NZ_QXQB01000001.1"/>
</dbReference>
<evidence type="ECO:0000313" key="4">
    <source>
        <dbReference type="Proteomes" id="UP000267798"/>
    </source>
</evidence>
<feature type="chain" id="PRO_5017222298" description="Glutamine amidotransferase domain-containing protein" evidence="2">
    <location>
        <begin position="33"/>
        <end position="798"/>
    </location>
</feature>
<name>A0A3A6PV78_9BACL</name>
<organism evidence="3 4">
    <name type="scientific">Paenibacillus pinisoli</name>
    <dbReference type="NCBI Taxonomy" id="1276110"/>
    <lineage>
        <taxon>Bacteria</taxon>
        <taxon>Bacillati</taxon>
        <taxon>Bacillota</taxon>
        <taxon>Bacilli</taxon>
        <taxon>Bacillales</taxon>
        <taxon>Paenibacillaceae</taxon>
        <taxon>Paenibacillus</taxon>
    </lineage>
</organism>
<sequence>MKGRWKRIIALHTAIMMACLLLAAVYIPKASAAEADGGIAIQKKVGFQGSYKQNKWYPVSVTMTNRTGEDKSGEAVLSTINSQGITTDLVVPVDLPVGSAVEVSFALQGTVLNKDSSLIRFFEGSYKSGKSVPIIGVDTLDGRVINGTAIGVVSRDPDTLNFMPTLNLRGYDIKVIPLTPEELPRDSVMLDMIDVLVINDMPTSEWNQSSVQAIKDWVVKGGTLVLSGGAGYAKTSEAFLDIAAVEASGLTTLESADVLAASGGAELKFDQPITVSNGRIVAGTIELAEGNLPLAVNREVGFGSVLYVAFDPSLSPLASWPGSAILWSKLLKDSLSNPLGTVGVRVGVPSFYSDLQGTLKSAVDQFPSIKPPSFPLLLLMFGIYVLIVAPLLYGVLVKTDRREWAWWLIPSVSVITGMLVFFIGAGDKRSTQSHTIEVIEMSVDGRSVISGATAIFNPTGGTVTAEFGERRSLGMYSDNNWVSTLQLNGNYQMIDRTESVQAVWRSVPYWSTRKLWMERVVASPDASGAIKTEYLEENGSIRIAVSNETGADLTRVSLIMNGQVKSIGDLKAGESSAISNISNSQPPIIGNYYDYAGMIFPYGTSGGSDDWQREREVVRGYFDHMNSLPMLSAPVIIGFSKDRDSSYTVSGSKVKTDNLKMWVQELLPINRIGDRVFVPAGVIKPLIASSSLQVLQSYGNGVMQVGTGTAELEYLIPNGDRIAYDKMDIQFAQGFANTAVDWSIWHAAAGEWMPIQGDLGVPSEYLTEQGSIRIKLDVQNQTDVVFPYIVLEGEELSP</sequence>
<dbReference type="OrthoDB" id="137965at2"/>
<evidence type="ECO:0000313" key="3">
    <source>
        <dbReference type="EMBL" id="RJX40701.1"/>
    </source>
</evidence>
<reference evidence="3 4" key="1">
    <citation type="submission" date="2018-09" db="EMBL/GenBank/DDBJ databases">
        <title>Paenibacillus aracenensis nov. sp. isolated from a cave in southern Spain.</title>
        <authorList>
            <person name="Jurado V."/>
            <person name="Gutierrez-Patricio S."/>
            <person name="Gonzalez-Pimentel J.L."/>
            <person name="Miller A.Z."/>
            <person name="Laiz L."/>
            <person name="Saiz-Jimenez C."/>
        </authorList>
    </citation>
    <scope>NUCLEOTIDE SEQUENCE [LARGE SCALE GENOMIC DNA]</scope>
    <source>
        <strain evidence="3 4">JCM 19203</strain>
    </source>
</reference>
<feature type="transmembrane region" description="Helical" evidence="1">
    <location>
        <begin position="404"/>
        <end position="425"/>
    </location>
</feature>
<accession>A0A3A6PV78</accession>
<dbReference type="AlphaFoldDB" id="A0A3A6PV78"/>
<protein>
    <recommendedName>
        <fullName evidence="5">Glutamine amidotransferase domain-containing protein</fullName>
    </recommendedName>
</protein>
<feature type="signal peptide" evidence="2">
    <location>
        <begin position="1"/>
        <end position="32"/>
    </location>
</feature>
<dbReference type="Proteomes" id="UP000267798">
    <property type="component" value="Unassembled WGS sequence"/>
</dbReference>
<keyword evidence="1" id="KW-0472">Membrane</keyword>
<keyword evidence="4" id="KW-1185">Reference proteome</keyword>
<gene>
    <name evidence="3" type="ORF">D3P09_01400</name>
</gene>
<dbReference type="EMBL" id="QXQB01000001">
    <property type="protein sequence ID" value="RJX40701.1"/>
    <property type="molecule type" value="Genomic_DNA"/>
</dbReference>
<dbReference type="Gene3D" id="3.40.50.880">
    <property type="match status" value="1"/>
</dbReference>
<comment type="caution">
    <text evidence="3">The sequence shown here is derived from an EMBL/GenBank/DDBJ whole genome shotgun (WGS) entry which is preliminary data.</text>
</comment>
<dbReference type="PROSITE" id="PS51257">
    <property type="entry name" value="PROKAR_LIPOPROTEIN"/>
    <property type="match status" value="1"/>
</dbReference>